<evidence type="ECO:0000313" key="2">
    <source>
        <dbReference type="EMBL" id="OHU30930.1"/>
    </source>
</evidence>
<evidence type="ECO:0000256" key="1">
    <source>
        <dbReference type="SAM" id="SignalP"/>
    </source>
</evidence>
<dbReference type="Proteomes" id="UP000179616">
    <property type="component" value="Unassembled WGS sequence"/>
</dbReference>
<organism evidence="2 3">
    <name type="scientific">Mycobacteroides franklinii</name>
    <dbReference type="NCBI Taxonomy" id="948102"/>
    <lineage>
        <taxon>Bacteria</taxon>
        <taxon>Bacillati</taxon>
        <taxon>Actinomycetota</taxon>
        <taxon>Actinomycetes</taxon>
        <taxon>Mycobacteriales</taxon>
        <taxon>Mycobacteriaceae</taxon>
        <taxon>Mycobacteroides</taxon>
    </lineage>
</organism>
<proteinExistence type="predicted"/>
<accession>A0A1S1LES5</accession>
<dbReference type="RefSeq" id="WP_131815785.1">
    <property type="nucleotide sequence ID" value="NZ_MLIK01000004.1"/>
</dbReference>
<protein>
    <recommendedName>
        <fullName evidence="4">Lipoprotein LpqH</fullName>
    </recommendedName>
</protein>
<gene>
    <name evidence="2" type="ORF">BKG76_04270</name>
</gene>
<comment type="caution">
    <text evidence="2">The sequence shown here is derived from an EMBL/GenBank/DDBJ whole genome shotgun (WGS) entry which is preliminary data.</text>
</comment>
<dbReference type="STRING" id="948102.BKG76_04270"/>
<sequence>MRRPHLTAAIGSAAMLCLVACAHGSPVTQTESPSTASGRAQSDIPALKVIFDGKSLPLQAGPTCIGDGQNILTMSKVEGTGEGEVMADIRIHPSLAVNSLQVKGVGADYFWETTSTGGEPMTVTKTDRTIVISGKIPNLKDRADKKPLEIRAENCPGT</sequence>
<evidence type="ECO:0008006" key="4">
    <source>
        <dbReference type="Google" id="ProtNLM"/>
    </source>
</evidence>
<keyword evidence="1" id="KW-0732">Signal</keyword>
<feature type="signal peptide" evidence="1">
    <location>
        <begin position="1"/>
        <end position="24"/>
    </location>
</feature>
<reference evidence="2 3" key="1">
    <citation type="submission" date="2016-10" db="EMBL/GenBank/DDBJ databases">
        <title>Evaluation of Human, Veterinary and Environmental Mycobacterium chelonae Isolates by Core Genome Phylogenomic Analysis, Targeted Gene Comparison, and Anti-microbial Susceptibility Patterns: A Tale of Mistaken Identities.</title>
        <authorList>
            <person name="Fogelson S.B."/>
            <person name="Camus A.C."/>
            <person name="Lorenz W."/>
            <person name="Vasireddy R."/>
            <person name="Vasireddy S."/>
            <person name="Smith T."/>
            <person name="Brown-Elliott B.A."/>
            <person name="Wallace R.J.Jr."/>
            <person name="Hasan N.A."/>
            <person name="Reischl U."/>
            <person name="Sanchez S."/>
        </authorList>
    </citation>
    <scope>NUCLEOTIDE SEQUENCE [LARGE SCALE GENOMIC DNA]</scope>
    <source>
        <strain evidence="2 3">1559</strain>
    </source>
</reference>
<dbReference type="EMBL" id="MLIK01000004">
    <property type="protein sequence ID" value="OHU30930.1"/>
    <property type="molecule type" value="Genomic_DNA"/>
</dbReference>
<name>A0A1S1LES5_9MYCO</name>
<evidence type="ECO:0000313" key="3">
    <source>
        <dbReference type="Proteomes" id="UP000179616"/>
    </source>
</evidence>
<feature type="chain" id="PRO_5038375476" description="Lipoprotein LpqH" evidence="1">
    <location>
        <begin position="25"/>
        <end position="158"/>
    </location>
</feature>
<dbReference type="AlphaFoldDB" id="A0A1S1LES5"/>
<dbReference type="OrthoDB" id="4727277at2"/>
<dbReference type="GeneID" id="57166005"/>